<sequence length="54" mass="6098">CQEGDQSFSQCLELGVHEQLHNGKKSHNCLEYGKSFSQRSSMIHHGVIRSGERP</sequence>
<dbReference type="SUPFAM" id="SSF57667">
    <property type="entry name" value="beta-beta-alpha zinc fingers"/>
    <property type="match status" value="1"/>
</dbReference>
<evidence type="ECO:0000313" key="3">
    <source>
        <dbReference type="EMBL" id="NXQ52570.1"/>
    </source>
</evidence>
<keyword evidence="1" id="KW-0862">Zinc</keyword>
<dbReference type="PROSITE" id="PS50157">
    <property type="entry name" value="ZINC_FINGER_C2H2_2"/>
    <property type="match status" value="2"/>
</dbReference>
<name>A0A7L2DSS1_ANTMN</name>
<feature type="domain" description="C2H2-type" evidence="2">
    <location>
        <begin position="27"/>
        <end position="54"/>
    </location>
</feature>
<evidence type="ECO:0000313" key="4">
    <source>
        <dbReference type="Proteomes" id="UP000554720"/>
    </source>
</evidence>
<proteinExistence type="predicted"/>
<accession>A0A7L2DSS1</accession>
<protein>
    <submittedName>
        <fullName evidence="3">ZNF22 protein</fullName>
    </submittedName>
</protein>
<keyword evidence="1" id="KW-0863">Zinc-finger</keyword>
<keyword evidence="4" id="KW-1185">Reference proteome</keyword>
<feature type="non-terminal residue" evidence="3">
    <location>
        <position position="54"/>
    </location>
</feature>
<dbReference type="EMBL" id="VWYI01004397">
    <property type="protein sequence ID" value="NXQ52570.1"/>
    <property type="molecule type" value="Genomic_DNA"/>
</dbReference>
<dbReference type="InterPro" id="IPR036236">
    <property type="entry name" value="Znf_C2H2_sf"/>
</dbReference>
<organism evidence="3 4">
    <name type="scientific">Anthoscopus minutus</name>
    <name type="common">Southern penduline-tit</name>
    <dbReference type="NCBI Taxonomy" id="156561"/>
    <lineage>
        <taxon>Eukaryota</taxon>
        <taxon>Metazoa</taxon>
        <taxon>Chordata</taxon>
        <taxon>Craniata</taxon>
        <taxon>Vertebrata</taxon>
        <taxon>Euteleostomi</taxon>
        <taxon>Archelosauria</taxon>
        <taxon>Archosauria</taxon>
        <taxon>Dinosauria</taxon>
        <taxon>Saurischia</taxon>
        <taxon>Theropoda</taxon>
        <taxon>Coelurosauria</taxon>
        <taxon>Aves</taxon>
        <taxon>Neognathae</taxon>
        <taxon>Neoaves</taxon>
        <taxon>Telluraves</taxon>
        <taxon>Australaves</taxon>
        <taxon>Passeriformes</taxon>
        <taxon>Paridae</taxon>
        <taxon>Anthoscopus</taxon>
    </lineage>
</organism>
<dbReference type="Proteomes" id="UP000554720">
    <property type="component" value="Unassembled WGS sequence"/>
</dbReference>
<dbReference type="AlphaFoldDB" id="A0A7L2DSS1"/>
<dbReference type="OrthoDB" id="8113227at2759"/>
<comment type="caution">
    <text evidence="3">The sequence shown here is derived from an EMBL/GenBank/DDBJ whole genome shotgun (WGS) entry which is preliminary data.</text>
</comment>
<dbReference type="Gene3D" id="3.30.160.60">
    <property type="entry name" value="Classic Zinc Finger"/>
    <property type="match status" value="1"/>
</dbReference>
<dbReference type="GO" id="GO:0008270">
    <property type="term" value="F:zinc ion binding"/>
    <property type="evidence" value="ECO:0007669"/>
    <property type="project" value="UniProtKB-KW"/>
</dbReference>
<dbReference type="InterPro" id="IPR013087">
    <property type="entry name" value="Znf_C2H2_type"/>
</dbReference>
<evidence type="ECO:0000256" key="1">
    <source>
        <dbReference type="PROSITE-ProRule" id="PRU00042"/>
    </source>
</evidence>
<keyword evidence="1" id="KW-0479">Metal-binding</keyword>
<gene>
    <name evidence="3" type="primary">Znf22_0</name>
    <name evidence="3" type="ORF">ANTMIN_R02804</name>
</gene>
<feature type="domain" description="C2H2-type" evidence="2">
    <location>
        <begin position="1"/>
        <end position="26"/>
    </location>
</feature>
<reference evidence="3 4" key="1">
    <citation type="submission" date="2019-09" db="EMBL/GenBank/DDBJ databases">
        <title>Bird 10,000 Genomes (B10K) Project - Family phase.</title>
        <authorList>
            <person name="Zhang G."/>
        </authorList>
    </citation>
    <scope>NUCLEOTIDE SEQUENCE [LARGE SCALE GENOMIC DNA]</scope>
    <source>
        <strain evidence="3">B10K-DU-011-42</strain>
        <tissue evidence="3">Muscle</tissue>
    </source>
</reference>
<feature type="non-terminal residue" evidence="3">
    <location>
        <position position="1"/>
    </location>
</feature>
<evidence type="ECO:0000259" key="2">
    <source>
        <dbReference type="PROSITE" id="PS50157"/>
    </source>
</evidence>